<gene>
    <name evidence="2" type="ORF">D0544_01070</name>
</gene>
<dbReference type="InterPro" id="IPR021295">
    <property type="entry name" value="DUF2867"/>
</dbReference>
<dbReference type="Gene3D" id="3.30.530.20">
    <property type="match status" value="1"/>
</dbReference>
<protein>
    <submittedName>
        <fullName evidence="2">DUF2867 domain-containing protein</fullName>
    </submittedName>
</protein>
<dbReference type="InterPro" id="IPR016040">
    <property type="entry name" value="NAD(P)-bd_dom"/>
</dbReference>
<reference evidence="2 3" key="2">
    <citation type="submission" date="2018-12" db="EMBL/GenBank/DDBJ databases">
        <title>Simiduia agarivorans gen. nov., sp. nov., a marine, agarolytic bacterium isolated from shallow coastal water from Keelung, Taiwan.</title>
        <authorList>
            <person name="Shieh W.Y."/>
        </authorList>
    </citation>
    <scope>NUCLEOTIDE SEQUENCE [LARGE SCALE GENOMIC DNA]</scope>
    <source>
        <strain evidence="2 3">GTF-13</strain>
    </source>
</reference>
<dbReference type="Pfam" id="PF11066">
    <property type="entry name" value="DUF2867"/>
    <property type="match status" value="1"/>
</dbReference>
<dbReference type="PANTHER" id="PTHR48079">
    <property type="entry name" value="PROTEIN YEEZ"/>
    <property type="match status" value="1"/>
</dbReference>
<dbReference type="GO" id="GO:0004029">
    <property type="term" value="F:aldehyde dehydrogenase (NAD+) activity"/>
    <property type="evidence" value="ECO:0007669"/>
    <property type="project" value="TreeGrafter"/>
</dbReference>
<proteinExistence type="predicted"/>
<reference evidence="2 3" key="1">
    <citation type="submission" date="2018-08" db="EMBL/GenBank/DDBJ databases">
        <authorList>
            <person name="Khan S.A."/>
        </authorList>
    </citation>
    <scope>NUCLEOTIDE SEQUENCE [LARGE SCALE GENOMIC DNA]</scope>
    <source>
        <strain evidence="2 3">GTF-13</strain>
    </source>
</reference>
<dbReference type="Pfam" id="PF13460">
    <property type="entry name" value="NAD_binding_10"/>
    <property type="match status" value="1"/>
</dbReference>
<dbReference type="Gene3D" id="3.40.50.720">
    <property type="entry name" value="NAD(P)-binding Rossmann-like Domain"/>
    <property type="match status" value="1"/>
</dbReference>
<dbReference type="InterPro" id="IPR051783">
    <property type="entry name" value="NAD(P)-dependent_oxidoreduct"/>
</dbReference>
<sequence>MSTIHLAEAHDQSSESPRILVLGASGYVGSHLVPRLVESGYQVRAAGRNSAELKARFGSTVELCTLDLLQPDTLAGPLEGVEVVYYLVHSMLSGDDFAARDLRAARILAAAAEQAEVGLIVYLGAACPDNTRSEHLISRRETGAALASGAVPVVELRAPVVVGAGSVPFEAIRDMVNHLPAMVLPMAVRHTSAPLALGNLLYYLVALAGKRSIKPGVYLLAGPERLSYEEQIHRYARVVGKRFYTLRIPGLWLGLVRLAMPLFSSAPSSIVRALLGGLSDHMPSNAEAIRECLPQRLLSYEEAVSEAIEEESRQPGSLYWYQGNPRFREGWPNAAYYGDCLVIARETALPASALWRVLSRIGGRQRFFTMNGIWAIREWIDFCVGGPGRQLGRDTPDRLVVGERVDSWQILDVVDEQRVLLGFRMRGPGAGTLEFRLQPLAGGGTEIQMLAYWHPAGLWGQLYWYTMMRPHSFLFRRMLKAIERIARAELKGTPARP</sequence>
<organism evidence="2 3">
    <name type="scientific">Aestuariirhabdus litorea</name>
    <dbReference type="NCBI Taxonomy" id="2528527"/>
    <lineage>
        <taxon>Bacteria</taxon>
        <taxon>Pseudomonadati</taxon>
        <taxon>Pseudomonadota</taxon>
        <taxon>Gammaproteobacteria</taxon>
        <taxon>Oceanospirillales</taxon>
        <taxon>Aestuariirhabdaceae</taxon>
        <taxon>Aestuariirhabdus</taxon>
    </lineage>
</organism>
<dbReference type="InterPro" id="IPR023393">
    <property type="entry name" value="START-like_dom_sf"/>
</dbReference>
<feature type="domain" description="NAD(P)-binding" evidence="1">
    <location>
        <begin position="23"/>
        <end position="133"/>
    </location>
</feature>
<evidence type="ECO:0000313" key="3">
    <source>
        <dbReference type="Proteomes" id="UP000280792"/>
    </source>
</evidence>
<dbReference type="RefSeq" id="WP_125014007.1">
    <property type="nucleotide sequence ID" value="NZ_QWEZ01000001.1"/>
</dbReference>
<dbReference type="Proteomes" id="UP000280792">
    <property type="component" value="Unassembled WGS sequence"/>
</dbReference>
<evidence type="ECO:0000313" key="2">
    <source>
        <dbReference type="EMBL" id="RRJ83744.1"/>
    </source>
</evidence>
<keyword evidence="3" id="KW-1185">Reference proteome</keyword>
<accession>A0A3P3VMT7</accession>
<dbReference type="SUPFAM" id="SSF55961">
    <property type="entry name" value="Bet v1-like"/>
    <property type="match status" value="1"/>
</dbReference>
<comment type="caution">
    <text evidence="2">The sequence shown here is derived from an EMBL/GenBank/DDBJ whole genome shotgun (WGS) entry which is preliminary data.</text>
</comment>
<dbReference type="GO" id="GO:0005737">
    <property type="term" value="C:cytoplasm"/>
    <property type="evidence" value="ECO:0007669"/>
    <property type="project" value="TreeGrafter"/>
</dbReference>
<dbReference type="EMBL" id="QWEZ01000001">
    <property type="protein sequence ID" value="RRJ83744.1"/>
    <property type="molecule type" value="Genomic_DNA"/>
</dbReference>
<dbReference type="PANTHER" id="PTHR48079:SF6">
    <property type="entry name" value="NAD(P)-BINDING DOMAIN-CONTAINING PROTEIN-RELATED"/>
    <property type="match status" value="1"/>
</dbReference>
<dbReference type="SUPFAM" id="SSF51735">
    <property type="entry name" value="NAD(P)-binding Rossmann-fold domains"/>
    <property type="match status" value="1"/>
</dbReference>
<evidence type="ECO:0000259" key="1">
    <source>
        <dbReference type="Pfam" id="PF13460"/>
    </source>
</evidence>
<name>A0A3P3VMT7_9GAMM</name>
<dbReference type="AlphaFoldDB" id="A0A3P3VMT7"/>
<dbReference type="InterPro" id="IPR036291">
    <property type="entry name" value="NAD(P)-bd_dom_sf"/>
</dbReference>